<proteinExistence type="predicted"/>
<dbReference type="VEuPathDB" id="FungiDB:Z518_07577"/>
<evidence type="ECO:0000313" key="3">
    <source>
        <dbReference type="EMBL" id="KIX04024.1"/>
    </source>
</evidence>
<feature type="region of interest" description="Disordered" evidence="1">
    <location>
        <begin position="237"/>
        <end position="269"/>
    </location>
</feature>
<dbReference type="AlphaFoldDB" id="A0A0D2IDZ3"/>
<dbReference type="EMBL" id="KN847479">
    <property type="protein sequence ID" value="KIX04024.1"/>
    <property type="molecule type" value="Genomic_DNA"/>
</dbReference>
<dbReference type="RefSeq" id="XP_013271160.1">
    <property type="nucleotide sequence ID" value="XM_013415706.1"/>
</dbReference>
<dbReference type="GeneID" id="25295648"/>
<sequence length="671" mass="73996">MGVKPPFIYDRPSTYTFSGPTDQGFSPKAVTQASWTPRPSKPKQNGPLIDFNRHPDSYVVVPYGNLSAKSLNPNTKKRITRARQIQLFLRACALLGAVGILFCVIAINKTSAAVGWIIRLAPSVALCHTVYGIYHLCRAATGRTPASTASYMIFAALMDSGLIPFFVFSAWMANADYTNNTYGWSTRFNDSELSYKIICAFFLLSCIEGGLLVVSLTMDIYLGLKFKQIARLPPDMNPLEPTLTSRRKRNKSEPITEKNMQASALAAKRDSQASEFKRISFIHTRTDSADSVTLYGNDSARNSRAEFRKELDENGKDPWRWTNSSSPERPRSAVSPSPTSRGAGIGLDSRPERSSGLAKETSRPSSWLSYLDYEGVPSSMSGEATAELDQEVRPLSPVSAISTPDASFDKVQRERENWYQGAARNSQIHLPATNSPTYLHPNSASKTNLSPGFFAPAPERQLKKRSREPLAMNPPTPTRTPYQDENSSCTPLKEAGVSHNVDRAVLHDADGNAQARPKAGFRPSNFIDRGGKAQFYGDLRSSIGSTNSHNDKKEMEVANKEVEDPYERTRTLQTENDYSANFEVYGSDSEDERLRANVVQAQPLSARKEWNGVRQVSNSTGYDLHGGYAELGSEFGKGMGRRRDVSGKVVEEGRASPPKNGPAGRERSKGL</sequence>
<feature type="compositionally biased region" description="Polar residues" evidence="1">
    <location>
        <begin position="479"/>
        <end position="488"/>
    </location>
</feature>
<feature type="compositionally biased region" description="Basic and acidic residues" evidence="1">
    <location>
        <begin position="549"/>
        <end position="567"/>
    </location>
</feature>
<reference evidence="3 4" key="1">
    <citation type="submission" date="2015-01" db="EMBL/GenBank/DDBJ databases">
        <title>The Genome Sequence of Rhinocladiella mackenzie CBS 650.93.</title>
        <authorList>
            <consortium name="The Broad Institute Genomics Platform"/>
            <person name="Cuomo C."/>
            <person name="de Hoog S."/>
            <person name="Gorbushina A."/>
            <person name="Stielow B."/>
            <person name="Teixiera M."/>
            <person name="Abouelleil A."/>
            <person name="Chapman S.B."/>
            <person name="Priest M."/>
            <person name="Young S.K."/>
            <person name="Wortman J."/>
            <person name="Nusbaum C."/>
            <person name="Birren B."/>
        </authorList>
    </citation>
    <scope>NUCLEOTIDE SEQUENCE [LARGE SCALE GENOMIC DNA]</scope>
    <source>
        <strain evidence="3 4">CBS 650.93</strain>
    </source>
</reference>
<organism evidence="3 4">
    <name type="scientific">Rhinocladiella mackenziei CBS 650.93</name>
    <dbReference type="NCBI Taxonomy" id="1442369"/>
    <lineage>
        <taxon>Eukaryota</taxon>
        <taxon>Fungi</taxon>
        <taxon>Dikarya</taxon>
        <taxon>Ascomycota</taxon>
        <taxon>Pezizomycotina</taxon>
        <taxon>Eurotiomycetes</taxon>
        <taxon>Chaetothyriomycetidae</taxon>
        <taxon>Chaetothyriales</taxon>
        <taxon>Herpotrichiellaceae</taxon>
        <taxon>Rhinocladiella</taxon>
    </lineage>
</organism>
<feature type="region of interest" description="Disordered" evidence="1">
    <location>
        <begin position="538"/>
        <end position="567"/>
    </location>
</feature>
<accession>A0A0D2IDZ3</accession>
<feature type="transmembrane region" description="Helical" evidence="2">
    <location>
        <begin position="149"/>
        <end position="173"/>
    </location>
</feature>
<feature type="transmembrane region" description="Helical" evidence="2">
    <location>
        <begin position="113"/>
        <end position="137"/>
    </location>
</feature>
<feature type="compositionally biased region" description="Basic and acidic residues" evidence="1">
    <location>
        <begin position="641"/>
        <end position="654"/>
    </location>
</feature>
<keyword evidence="2" id="KW-1133">Transmembrane helix</keyword>
<name>A0A0D2IDZ3_9EURO</name>
<feature type="region of interest" description="Disordered" evidence="1">
    <location>
        <begin position="619"/>
        <end position="671"/>
    </location>
</feature>
<feature type="transmembrane region" description="Helical" evidence="2">
    <location>
        <begin position="87"/>
        <end position="107"/>
    </location>
</feature>
<dbReference type="Proteomes" id="UP000053617">
    <property type="component" value="Unassembled WGS sequence"/>
</dbReference>
<feature type="compositionally biased region" description="Basic and acidic residues" evidence="1">
    <location>
        <begin position="308"/>
        <end position="319"/>
    </location>
</feature>
<evidence type="ECO:0000256" key="2">
    <source>
        <dbReference type="SAM" id="Phobius"/>
    </source>
</evidence>
<protein>
    <submittedName>
        <fullName evidence="3">Rhinocladiella mackenziei CBS 650.93 unplaced genomic scaffold supercont1.5, whole genome shotgun sequence</fullName>
    </submittedName>
</protein>
<dbReference type="HOGENOM" id="CLU_018980_0_0_1"/>
<feature type="transmembrane region" description="Helical" evidence="2">
    <location>
        <begin position="193"/>
        <end position="222"/>
    </location>
</feature>
<feature type="region of interest" description="Disordered" evidence="1">
    <location>
        <begin position="463"/>
        <end position="488"/>
    </location>
</feature>
<evidence type="ECO:0000256" key="1">
    <source>
        <dbReference type="SAM" id="MobiDB-lite"/>
    </source>
</evidence>
<keyword evidence="2" id="KW-0472">Membrane</keyword>
<keyword evidence="2" id="KW-0812">Transmembrane</keyword>
<dbReference type="STRING" id="1442369.A0A0D2IDZ3"/>
<gene>
    <name evidence="3" type="ORF">Z518_07577</name>
</gene>
<dbReference type="OrthoDB" id="5404940at2759"/>
<feature type="region of interest" description="Disordered" evidence="1">
    <location>
        <begin position="308"/>
        <end position="361"/>
    </location>
</feature>
<keyword evidence="4" id="KW-1185">Reference proteome</keyword>
<evidence type="ECO:0000313" key="4">
    <source>
        <dbReference type="Proteomes" id="UP000053617"/>
    </source>
</evidence>